<dbReference type="SUPFAM" id="SSF57924">
    <property type="entry name" value="Inhibitor of apoptosis (IAP) repeat"/>
    <property type="match status" value="1"/>
</dbReference>
<dbReference type="PROSITE" id="PS50143">
    <property type="entry name" value="BIR_REPEAT_2"/>
    <property type="match status" value="1"/>
</dbReference>
<reference evidence="2" key="2">
    <citation type="journal article" date="2021" name="Genome Biol. Evol.">
        <title>Developing a high-quality reference genome for a parasitic bivalve with doubly uniparental inheritance (Bivalvia: Unionida).</title>
        <authorList>
            <person name="Smith C.H."/>
        </authorList>
    </citation>
    <scope>NUCLEOTIDE SEQUENCE</scope>
    <source>
        <strain evidence="2">CHS0354</strain>
        <tissue evidence="2">Mantle</tissue>
    </source>
</reference>
<dbReference type="PANTHER" id="PTHR46914">
    <property type="entry name" value="BACULOVIRAL IAP REPEAT-CONTAINING PROTEIN 1"/>
    <property type="match status" value="1"/>
</dbReference>
<sequence length="198" mass="22323">MMQMNYGQTPRPDSGDTKFPNMVDNKVRFDSFRTWRGCREINMRNLVENGFFCSEQGDSVQCYICGIIIGTWTVAMDPFLEHVRYAPYCRLLPKLQPQELLAEIKDQIFGIDKMRVPSGIPLDKNSEAFTGHRVEYKDSSSTSPPTATVPDGQGERHLEGYGMHWEQAHFVAQTAGGEELDGVSNTNLKIPGQNEAKD</sequence>
<dbReference type="GO" id="GO:0005524">
    <property type="term" value="F:ATP binding"/>
    <property type="evidence" value="ECO:0007669"/>
    <property type="project" value="TreeGrafter"/>
</dbReference>
<dbReference type="GO" id="GO:0043066">
    <property type="term" value="P:negative regulation of apoptotic process"/>
    <property type="evidence" value="ECO:0007669"/>
    <property type="project" value="InterPro"/>
</dbReference>
<dbReference type="GO" id="GO:0043027">
    <property type="term" value="F:cysteine-type endopeptidase inhibitor activity involved in apoptotic process"/>
    <property type="evidence" value="ECO:0007669"/>
    <property type="project" value="InterPro"/>
</dbReference>
<keyword evidence="3" id="KW-1185">Reference proteome</keyword>
<dbReference type="GO" id="GO:0016045">
    <property type="term" value="P:detection of bacterium"/>
    <property type="evidence" value="ECO:0007669"/>
    <property type="project" value="TreeGrafter"/>
</dbReference>
<proteinExistence type="predicted"/>
<feature type="region of interest" description="Disordered" evidence="1">
    <location>
        <begin position="134"/>
        <end position="157"/>
    </location>
</feature>
<dbReference type="PANTHER" id="PTHR46914:SF1">
    <property type="entry name" value="BACULOVIRAL IAP REPEAT-CONTAINING PROTEIN 1"/>
    <property type="match status" value="1"/>
</dbReference>
<reference evidence="2" key="3">
    <citation type="submission" date="2023-05" db="EMBL/GenBank/DDBJ databases">
        <authorList>
            <person name="Smith C.H."/>
        </authorList>
    </citation>
    <scope>NUCLEOTIDE SEQUENCE</scope>
    <source>
        <strain evidence="2">CHS0354</strain>
        <tissue evidence="2">Mantle</tissue>
    </source>
</reference>
<accession>A0AAE0RMX1</accession>
<comment type="caution">
    <text evidence="2">The sequence shown here is derived from an EMBL/GenBank/DDBJ whole genome shotgun (WGS) entry which is preliminary data.</text>
</comment>
<dbReference type="Gene3D" id="1.10.1170.10">
    <property type="entry name" value="Inhibitor Of Apoptosis Protein (2mihbC-IAP-1), Chain A"/>
    <property type="match status" value="1"/>
</dbReference>
<name>A0AAE0RMX1_9BIVA</name>
<dbReference type="CDD" id="cd00022">
    <property type="entry name" value="BIR"/>
    <property type="match status" value="1"/>
</dbReference>
<reference evidence="2" key="1">
    <citation type="journal article" date="2021" name="Genome Biol. Evol.">
        <title>A High-Quality Reference Genome for a Parasitic Bivalve with Doubly Uniparental Inheritance (Bivalvia: Unionida).</title>
        <authorList>
            <person name="Smith C.H."/>
        </authorList>
    </citation>
    <scope>NUCLEOTIDE SEQUENCE</scope>
    <source>
        <strain evidence="2">CHS0354</strain>
    </source>
</reference>
<dbReference type="Pfam" id="PF00653">
    <property type="entry name" value="BIR"/>
    <property type="match status" value="1"/>
</dbReference>
<organism evidence="2 3">
    <name type="scientific">Potamilus streckersoni</name>
    <dbReference type="NCBI Taxonomy" id="2493646"/>
    <lineage>
        <taxon>Eukaryota</taxon>
        <taxon>Metazoa</taxon>
        <taxon>Spiralia</taxon>
        <taxon>Lophotrochozoa</taxon>
        <taxon>Mollusca</taxon>
        <taxon>Bivalvia</taxon>
        <taxon>Autobranchia</taxon>
        <taxon>Heteroconchia</taxon>
        <taxon>Palaeoheterodonta</taxon>
        <taxon>Unionida</taxon>
        <taxon>Unionoidea</taxon>
        <taxon>Unionidae</taxon>
        <taxon>Ambleminae</taxon>
        <taxon>Lampsilini</taxon>
        <taxon>Potamilus</taxon>
    </lineage>
</organism>
<dbReference type="GO" id="GO:0072557">
    <property type="term" value="C:IPAF inflammasome complex"/>
    <property type="evidence" value="ECO:0007669"/>
    <property type="project" value="TreeGrafter"/>
</dbReference>
<evidence type="ECO:0000256" key="1">
    <source>
        <dbReference type="SAM" id="MobiDB-lite"/>
    </source>
</evidence>
<gene>
    <name evidence="2" type="ORF">CHS0354_034161</name>
</gene>
<dbReference type="Proteomes" id="UP001195483">
    <property type="component" value="Unassembled WGS sequence"/>
</dbReference>
<dbReference type="SMART" id="SM00238">
    <property type="entry name" value="BIR"/>
    <property type="match status" value="1"/>
</dbReference>
<protein>
    <submittedName>
        <fullName evidence="2">Uncharacterized protein</fullName>
    </submittedName>
</protein>
<dbReference type="EMBL" id="JAEAOA010002000">
    <property type="protein sequence ID" value="KAK3576488.1"/>
    <property type="molecule type" value="Genomic_DNA"/>
</dbReference>
<dbReference type="GO" id="GO:0042742">
    <property type="term" value="P:defense response to bacterium"/>
    <property type="evidence" value="ECO:0007669"/>
    <property type="project" value="TreeGrafter"/>
</dbReference>
<evidence type="ECO:0000313" key="3">
    <source>
        <dbReference type="Proteomes" id="UP001195483"/>
    </source>
</evidence>
<dbReference type="InterPro" id="IPR028789">
    <property type="entry name" value="Naip"/>
</dbReference>
<dbReference type="InterPro" id="IPR001370">
    <property type="entry name" value="BIR_rpt"/>
</dbReference>
<feature type="region of interest" description="Disordered" evidence="1">
    <location>
        <begin position="1"/>
        <end position="20"/>
    </location>
</feature>
<evidence type="ECO:0000313" key="2">
    <source>
        <dbReference type="EMBL" id="KAK3576488.1"/>
    </source>
</evidence>
<dbReference type="AlphaFoldDB" id="A0AAE0RMX1"/>